<proteinExistence type="predicted"/>
<keyword evidence="1" id="KW-0472">Membrane</keyword>
<evidence type="ECO:0000256" key="1">
    <source>
        <dbReference type="SAM" id="Phobius"/>
    </source>
</evidence>
<dbReference type="Gene3D" id="1.20.1530.20">
    <property type="match status" value="1"/>
</dbReference>
<dbReference type="eggNOG" id="COG0385">
    <property type="taxonomic scope" value="Bacteria"/>
</dbReference>
<gene>
    <name evidence="2" type="ORF">OFAG_00604</name>
</gene>
<dbReference type="Proteomes" id="UP000003973">
    <property type="component" value="Unassembled WGS sequence"/>
</dbReference>
<evidence type="ECO:0008006" key="4">
    <source>
        <dbReference type="Google" id="ProtNLM"/>
    </source>
</evidence>
<feature type="transmembrane region" description="Helical" evidence="1">
    <location>
        <begin position="59"/>
        <end position="78"/>
    </location>
</feature>
<dbReference type="AlphaFoldDB" id="C3X2L5"/>
<name>C3X2L5_9BURK</name>
<reference evidence="2" key="1">
    <citation type="submission" date="2011-10" db="EMBL/GenBank/DDBJ databases">
        <title>The Genome Sequence of Oxalobacter formigenes HOxBLS.</title>
        <authorList>
            <consortium name="The Broad Institute Genome Sequencing Platform"/>
            <person name="Earl A."/>
            <person name="Ward D."/>
            <person name="Feldgarden M."/>
            <person name="Gevers D."/>
            <person name="Allison M.J."/>
            <person name="Humphrey S."/>
            <person name="Young S.K."/>
            <person name="Zeng Q."/>
            <person name="Gargeya S."/>
            <person name="Fitzgerald M."/>
            <person name="Haas B."/>
            <person name="Abouelleil A."/>
            <person name="Alvarado L."/>
            <person name="Arachchi H.M."/>
            <person name="Berlin A."/>
            <person name="Brown A."/>
            <person name="Chapman S.B."/>
            <person name="Chen Z."/>
            <person name="Dunbar C."/>
            <person name="Freedman E."/>
            <person name="Gearin G."/>
            <person name="Goldberg J."/>
            <person name="Griggs A."/>
            <person name="Gujja S."/>
            <person name="Heiman D."/>
            <person name="Howarth C."/>
            <person name="Larson L."/>
            <person name="Lui A."/>
            <person name="MacDonald P.J.P."/>
            <person name="Montmayeur A."/>
            <person name="Murphy C."/>
            <person name="Neiman D."/>
            <person name="Pearson M."/>
            <person name="Priest M."/>
            <person name="Roberts A."/>
            <person name="Saif S."/>
            <person name="Shea T."/>
            <person name="Shenoy N."/>
            <person name="Sisk P."/>
            <person name="Stolte C."/>
            <person name="Sykes S."/>
            <person name="Wortman J."/>
            <person name="Nusbaum C."/>
            <person name="Birren B."/>
        </authorList>
    </citation>
    <scope>NUCLEOTIDE SEQUENCE [LARGE SCALE GENOMIC DNA]</scope>
    <source>
        <strain evidence="2">HOxBLS</strain>
    </source>
</reference>
<keyword evidence="3" id="KW-1185">Reference proteome</keyword>
<protein>
    <recommendedName>
        <fullName evidence="4">Transporter</fullName>
    </recommendedName>
</protein>
<feature type="transmembrane region" description="Helical" evidence="1">
    <location>
        <begin position="157"/>
        <end position="175"/>
    </location>
</feature>
<feature type="transmembrane region" description="Helical" evidence="1">
    <location>
        <begin position="7"/>
        <end position="27"/>
    </location>
</feature>
<comment type="caution">
    <text evidence="2">The sequence shown here is derived from an EMBL/GenBank/DDBJ whole genome shotgun (WGS) entry which is preliminary data.</text>
</comment>
<feature type="transmembrane region" description="Helical" evidence="1">
    <location>
        <begin position="187"/>
        <end position="205"/>
    </location>
</feature>
<feature type="transmembrane region" description="Helical" evidence="1">
    <location>
        <begin position="217"/>
        <end position="239"/>
    </location>
</feature>
<accession>C3X2L5</accession>
<keyword evidence="1" id="KW-1133">Transmembrane helix</keyword>
<feature type="transmembrane region" description="Helical" evidence="1">
    <location>
        <begin position="112"/>
        <end position="137"/>
    </location>
</feature>
<keyword evidence="1" id="KW-0812">Transmembrane</keyword>
<feature type="transmembrane region" description="Helical" evidence="1">
    <location>
        <begin position="260"/>
        <end position="283"/>
    </location>
</feature>
<dbReference type="InterPro" id="IPR038770">
    <property type="entry name" value="Na+/solute_symporter_sf"/>
</dbReference>
<sequence length="313" mass="34639">MNTVISFIRNWTLPLAILIGAIGFPIWKHFSFLVPGFIFVMLLLTFCKIPLADLKFTSFHVWLVGLQIAGSVALYFVLRPFNVPVAETAMVCIMTPTGTAAAVITKKLGGNAAVLTSYMILSNLATAIAAPLLFPLVHPMSGGIGFWETFFIISQKVFPLLILPFLLALFLRRFLPKAGSLLAKWQEAAFYLWGITLMIVIARTVNTLVNEPSDKIMAIWLAVSSFLVCCLLFTAGKWLGTLYGKRITGGQALGQKNAILAAWLSQTYLTPIVAVGASAYIVWQNLFNAWQLWMERKRAEKVSLEETIKKTTT</sequence>
<dbReference type="EMBL" id="ACDP02000023">
    <property type="protein sequence ID" value="EEO27451.1"/>
    <property type="molecule type" value="Genomic_DNA"/>
</dbReference>
<feature type="transmembrane region" description="Helical" evidence="1">
    <location>
        <begin position="33"/>
        <end position="52"/>
    </location>
</feature>
<feature type="transmembrane region" description="Helical" evidence="1">
    <location>
        <begin position="84"/>
        <end position="105"/>
    </location>
</feature>
<evidence type="ECO:0000313" key="3">
    <source>
        <dbReference type="Proteomes" id="UP000003973"/>
    </source>
</evidence>
<dbReference type="HOGENOM" id="CLU_077393_0_0_4"/>
<evidence type="ECO:0000313" key="2">
    <source>
        <dbReference type="EMBL" id="EEO27451.1"/>
    </source>
</evidence>
<organism evidence="2 3">
    <name type="scientific">Oxalobacter paraformigenes</name>
    <dbReference type="NCBI Taxonomy" id="556268"/>
    <lineage>
        <taxon>Bacteria</taxon>
        <taxon>Pseudomonadati</taxon>
        <taxon>Pseudomonadota</taxon>
        <taxon>Betaproteobacteria</taxon>
        <taxon>Burkholderiales</taxon>
        <taxon>Oxalobacteraceae</taxon>
        <taxon>Oxalobacter</taxon>
    </lineage>
</organism>
<dbReference type="RefSeq" id="WP_005876463.1">
    <property type="nucleotide sequence ID" value="NZ_CABMNL010000001.1"/>
</dbReference>